<sequence length="343" mass="40013">MARKPPQPLQSMLSADEIVPAVKRLLSEQNSIRENVAKTITPSDACFSNVVGPIQAVDDRTQGETGVYGMLRYSGPDKETQKAVEEAQSLWGSASAERLEMKDMYKLIQAVKDKGEELDYESRKVLEDMWLEYRRAGHGVLSEEGIKTYLGRRERIEELKREFHKNLSKGGGGLQFRQEDLEGVPALKMERWKVDADGMRFIPLERASYDAILRYAHDPETRRRMYVAYDNRLEENVPVYKEMLILRDENARLLGYKNHADFRIEQRTAPSTEWVENFLRRMCEDLFPQGKKEIKRLQEKKSSHLSTDMEKTKILPWDYTYYTRILEEEANVDQVLISEYFPQ</sequence>
<protein>
    <submittedName>
        <fullName evidence="1">Metallopeptidase</fullName>
    </submittedName>
</protein>
<dbReference type="Proteomes" id="UP000805649">
    <property type="component" value="Unassembled WGS sequence"/>
</dbReference>
<gene>
    <name evidence="1" type="ORF">CTRU02_206151</name>
</gene>
<reference evidence="1 2" key="1">
    <citation type="journal article" date="2020" name="Phytopathology">
        <title>Genome Sequence Resources of Colletotrichum truncatum, C. plurivorum, C. musicola, and C. sojae: Four Species Pathogenic to Soybean (Glycine max).</title>
        <authorList>
            <person name="Rogerio F."/>
            <person name="Boufleur T.R."/>
            <person name="Ciampi-Guillardi M."/>
            <person name="Sukno S.A."/>
            <person name="Thon M.R."/>
            <person name="Massola Junior N.S."/>
            <person name="Baroncelli R."/>
        </authorList>
    </citation>
    <scope>NUCLEOTIDE SEQUENCE [LARGE SCALE GENOMIC DNA]</scope>
    <source>
        <strain evidence="1 2">CMES1059</strain>
    </source>
</reference>
<evidence type="ECO:0000313" key="1">
    <source>
        <dbReference type="EMBL" id="KAL0939541.1"/>
    </source>
</evidence>
<proteinExistence type="predicted"/>
<name>A0ACC3Z609_COLTU</name>
<dbReference type="EMBL" id="VUJX02000003">
    <property type="protein sequence ID" value="KAL0939541.1"/>
    <property type="molecule type" value="Genomic_DNA"/>
</dbReference>
<evidence type="ECO:0000313" key="2">
    <source>
        <dbReference type="Proteomes" id="UP000805649"/>
    </source>
</evidence>
<keyword evidence="2" id="KW-1185">Reference proteome</keyword>
<comment type="caution">
    <text evidence="1">The sequence shown here is derived from an EMBL/GenBank/DDBJ whole genome shotgun (WGS) entry which is preliminary data.</text>
</comment>
<organism evidence="1 2">
    <name type="scientific">Colletotrichum truncatum</name>
    <name type="common">Anthracnose fungus</name>
    <name type="synonym">Colletotrichum capsici</name>
    <dbReference type="NCBI Taxonomy" id="5467"/>
    <lineage>
        <taxon>Eukaryota</taxon>
        <taxon>Fungi</taxon>
        <taxon>Dikarya</taxon>
        <taxon>Ascomycota</taxon>
        <taxon>Pezizomycotina</taxon>
        <taxon>Sordariomycetes</taxon>
        <taxon>Hypocreomycetidae</taxon>
        <taxon>Glomerellales</taxon>
        <taxon>Glomerellaceae</taxon>
        <taxon>Colletotrichum</taxon>
        <taxon>Colletotrichum truncatum species complex</taxon>
    </lineage>
</organism>
<accession>A0ACC3Z609</accession>